<dbReference type="Pfam" id="PF10650">
    <property type="entry name" value="zf-C3H1"/>
    <property type="match status" value="1"/>
</dbReference>
<dbReference type="EMBL" id="JAGDFM010000030">
    <property type="protein sequence ID" value="KAG7390564.1"/>
    <property type="molecule type" value="Genomic_DNA"/>
</dbReference>
<evidence type="ECO:0000256" key="1">
    <source>
        <dbReference type="SAM" id="MobiDB-lite"/>
    </source>
</evidence>
<name>A0A8T1WE31_9STRA</name>
<evidence type="ECO:0000259" key="2">
    <source>
        <dbReference type="Pfam" id="PF10650"/>
    </source>
</evidence>
<feature type="region of interest" description="Disordered" evidence="1">
    <location>
        <begin position="149"/>
        <end position="168"/>
    </location>
</feature>
<proteinExistence type="predicted"/>
<feature type="domain" description="Putative zinc-finger" evidence="2">
    <location>
        <begin position="457"/>
        <end position="475"/>
    </location>
</feature>
<reference evidence="3" key="1">
    <citation type="submission" date="2021-02" db="EMBL/GenBank/DDBJ databases">
        <authorList>
            <person name="Palmer J.M."/>
        </authorList>
    </citation>
    <scope>NUCLEOTIDE SEQUENCE</scope>
    <source>
        <strain evidence="3">SCRP734</strain>
    </source>
</reference>
<sequence length="1248" mass="139847">MCTTSFVSTTQRIPHSSMLMEAEHEVASAAEAPVAPEAYPKVVERLHQVTAERQRWIAKREAALARQELLLELLQLQGPKNSNTKQIALQKADNEAELAKKEEDKADKAASATLARKKEMKELLARAESAREKQQAAATVLARNLKQLQAKRKREEKEAGVQPRKKAGMGSKESAVIVAAVPEMHPFAYAPDLDVGTAEQAKAACFRIATHHLAQTGTMMSRKKLEQAFKTYTGKVLDEVVDWPLVELALASLTEQIVPPSKLSTRRRAVCWQPGRQFLKTPTFVSSNAGRIQSLIELEKDVVVAVCDSLQVSDNRDLKSTTFIRRRRQRQFLDTLLADGATTPTLSAVLSARVGVNLVKPTTDNNSRIPYRSQGQMVGVFEKMERWLSEQAEISEPHSTFYPRVDGLDGPGRARQHFFSLKYAKPFSVSDDSVVRQLKGSSLNNTGSKRIDPMKVLCHYELNGVCNDNNCSNYHQKDYEPVVSEMNNIINDCADEDADADGARVLKTDEMDQLLVVFAEFRGRIMKKWPVISSTQTSSTAGETNSDKKIAATDVPSYNGADATVPVAQDVEGEKAEPEEDFGDFILLDTREELPETSDARYFDDIDSRKAYGDMLQAKVEEYPSDTDAWLLFAIYQLELEVGLSDEAVNLSDDDRLHQQLLYLCKELNLNYRSGTSRTLAIEEAKLKRQVTNRQTEIDMVEQGVQFLPNSHALWLHYISTYDFDSVGMVEGIYWRLLEHLARENSAEDGSNTSKPTPTKELSILLTAISFHLCMKLWRAGATNRVLEFLSALLQFGDMSSEFACCRMVRGRLRDDELIAICLSFAHVLLFEELPGLIEHWVAASSYECIPVKGLVYTAESLRRGKCDIEGNMFARTLASYELAFQTLQNGCDMTQDAGNIILNNWMLVLAFQAESSKNDEPLRRFMEEKLDTFQQYSGASLVAAQLMGLKSSGEQRAHQLMLSMMNRSSDTHFPEALHHYLFACRQSPALVDALDKTFPDVMERLASFLDVDIDKVEKSIQYIMHDTSNISKSRALKALLEALLAAWMDQLAQPRGSKQDQFTVKQTRSPADIYVVLDICHLMGILLEPSAAVDGIQIALSSSSFGALSLESRQLAWMQRFVFQVDLLQQEDSGSLLWKEQQARLTGLFRKYMLEMSVEAEMVRQVSRRIKLDIARNAVADAVCDCLYPERSQIVTYDVSMELFRLCSAAVARSEKAAFYASFTDALALSPVFSLSFSGILSVRDMC</sequence>
<dbReference type="AlphaFoldDB" id="A0A8T1WE31"/>
<keyword evidence="4" id="KW-1185">Reference proteome</keyword>
<evidence type="ECO:0000313" key="3">
    <source>
        <dbReference type="EMBL" id="KAG7390564.1"/>
    </source>
</evidence>
<dbReference type="OrthoDB" id="1922977at2759"/>
<organism evidence="3 4">
    <name type="scientific">Phytophthora pseudosyringae</name>
    <dbReference type="NCBI Taxonomy" id="221518"/>
    <lineage>
        <taxon>Eukaryota</taxon>
        <taxon>Sar</taxon>
        <taxon>Stramenopiles</taxon>
        <taxon>Oomycota</taxon>
        <taxon>Peronosporomycetes</taxon>
        <taxon>Peronosporales</taxon>
        <taxon>Peronosporaceae</taxon>
        <taxon>Phytophthora</taxon>
    </lineage>
</organism>
<comment type="caution">
    <text evidence="3">The sequence shown here is derived from an EMBL/GenBank/DDBJ whole genome shotgun (WGS) entry which is preliminary data.</text>
</comment>
<dbReference type="Proteomes" id="UP000694044">
    <property type="component" value="Unassembled WGS sequence"/>
</dbReference>
<dbReference type="InterPro" id="IPR019607">
    <property type="entry name" value="Putative_zinc-finger_domain"/>
</dbReference>
<accession>A0A8T1WE31</accession>
<gene>
    <name evidence="3" type="ORF">PHYPSEUDO_007504</name>
</gene>
<protein>
    <recommendedName>
        <fullName evidence="2">Putative zinc-finger domain-containing protein</fullName>
    </recommendedName>
</protein>
<evidence type="ECO:0000313" key="4">
    <source>
        <dbReference type="Proteomes" id="UP000694044"/>
    </source>
</evidence>